<dbReference type="Proteomes" id="UP001057375">
    <property type="component" value="Unassembled WGS sequence"/>
</dbReference>
<name>A0ABQ5KLE3_9EUKA</name>
<evidence type="ECO:0000313" key="4">
    <source>
        <dbReference type="Proteomes" id="UP001057375"/>
    </source>
</evidence>
<dbReference type="InterPro" id="IPR047650">
    <property type="entry name" value="Transpos_IS110"/>
</dbReference>
<protein>
    <submittedName>
        <fullName evidence="3">Transposase, IS116/IS110/IS902 like protein</fullName>
    </submittedName>
</protein>
<feature type="domain" description="Transposase IS116/IS110/IS902 C-terminal" evidence="2">
    <location>
        <begin position="110"/>
        <end position="160"/>
    </location>
</feature>
<feature type="non-terminal residue" evidence="3">
    <location>
        <position position="1"/>
    </location>
</feature>
<evidence type="ECO:0000259" key="2">
    <source>
        <dbReference type="Pfam" id="PF02371"/>
    </source>
</evidence>
<evidence type="ECO:0000313" key="3">
    <source>
        <dbReference type="EMBL" id="GKT33302.1"/>
    </source>
</evidence>
<dbReference type="InterPro" id="IPR003346">
    <property type="entry name" value="Transposase_20"/>
</dbReference>
<reference evidence="3" key="1">
    <citation type="submission" date="2022-03" db="EMBL/GenBank/DDBJ databases">
        <title>Draft genome sequence of Aduncisulcus paluster, a free-living microaerophilic Fornicata.</title>
        <authorList>
            <person name="Yuyama I."/>
            <person name="Kume K."/>
            <person name="Tamura T."/>
            <person name="Inagaki Y."/>
            <person name="Hashimoto T."/>
        </authorList>
    </citation>
    <scope>NUCLEOTIDE SEQUENCE</scope>
    <source>
        <strain evidence="3">NY0171</strain>
    </source>
</reference>
<dbReference type="PANTHER" id="PTHR33055">
    <property type="entry name" value="TRANSPOSASE FOR INSERTION SEQUENCE ELEMENT IS1111A"/>
    <property type="match status" value="1"/>
</dbReference>
<keyword evidence="4" id="KW-1185">Reference proteome</keyword>
<dbReference type="Pfam" id="PF02371">
    <property type="entry name" value="Transposase_20"/>
    <property type="match status" value="1"/>
</dbReference>
<evidence type="ECO:0000256" key="1">
    <source>
        <dbReference type="SAM" id="MobiDB-lite"/>
    </source>
</evidence>
<dbReference type="EMBL" id="BQXS01002861">
    <property type="protein sequence ID" value="GKT33302.1"/>
    <property type="molecule type" value="Genomic_DNA"/>
</dbReference>
<feature type="compositionally biased region" description="Polar residues" evidence="1">
    <location>
        <begin position="154"/>
        <end position="170"/>
    </location>
</feature>
<proteinExistence type="predicted"/>
<gene>
    <name evidence="3" type="ORF">ADUPG1_002444</name>
</gene>
<sequence length="206" mass="22252">RSIAIPSEREEAFRALSRRRHQLTDSIRRVKQRIRSLFLALGVAEPAGIDSWGKAAVLAIEHQPLSAGATETRDSLLSELKYFIIAQKEVDTKLELLAKEQDEAIRIAAMRSVPGVGRVVATTFAAEIFNPKRFNHSKEVTAYLGLAPIVQQSGASKGKANSSPSRSTEATKLAGGGSMVPQKAIAALARKLAALLWKLSLPVETA</sequence>
<feature type="region of interest" description="Disordered" evidence="1">
    <location>
        <begin position="154"/>
        <end position="175"/>
    </location>
</feature>
<organism evidence="3 4">
    <name type="scientific">Aduncisulcus paluster</name>
    <dbReference type="NCBI Taxonomy" id="2918883"/>
    <lineage>
        <taxon>Eukaryota</taxon>
        <taxon>Metamonada</taxon>
        <taxon>Carpediemonas-like organisms</taxon>
        <taxon>Aduncisulcus</taxon>
    </lineage>
</organism>
<accession>A0ABQ5KLE3</accession>
<comment type="caution">
    <text evidence="3">The sequence shown here is derived from an EMBL/GenBank/DDBJ whole genome shotgun (WGS) entry which is preliminary data.</text>
</comment>